<gene>
    <name evidence="1" type="ORF">SAMN05444410_104111</name>
</gene>
<accession>A0A8X8IG39</accession>
<organism evidence="1 2">
    <name type="scientific">Hydrobacter penzbergensis</name>
    <dbReference type="NCBI Taxonomy" id="1235997"/>
    <lineage>
        <taxon>Bacteria</taxon>
        <taxon>Pseudomonadati</taxon>
        <taxon>Bacteroidota</taxon>
        <taxon>Chitinophagia</taxon>
        <taxon>Chitinophagales</taxon>
        <taxon>Chitinophagaceae</taxon>
        <taxon>Hydrobacter</taxon>
    </lineage>
</organism>
<protein>
    <submittedName>
        <fullName evidence="1">Uncharacterized protein</fullName>
    </submittedName>
</protein>
<evidence type="ECO:0000313" key="1">
    <source>
        <dbReference type="EMBL" id="SDW61644.1"/>
    </source>
</evidence>
<name>A0A8X8IG39_9BACT</name>
<comment type="caution">
    <text evidence="1">The sequence shown here is derived from an EMBL/GenBank/DDBJ whole genome shotgun (WGS) entry which is preliminary data.</text>
</comment>
<dbReference type="RefSeq" id="WP_092723111.1">
    <property type="nucleotide sequence ID" value="NZ_FNNO01000004.1"/>
</dbReference>
<dbReference type="AlphaFoldDB" id="A0A8X8IG39"/>
<sequence length="192" mass="21953">MKHFFILLVFCIGVFAVHGQSRRIDTTLKIGKVGYRITCSNRNPEKNDATINPIGFENQAREFSIEIKGRIKKAEIDDLNNDGFPDVVLYVFPGDSLQKGTVIGISSDKNQSVNPIILPDVLDDQKLREGYRGFDDFNLMEGTLMRRYPLYVTDSLGAHPTGKMRQVLYRVVPGERNMLKFKVIRSYEYTKQ</sequence>
<dbReference type="Proteomes" id="UP000198711">
    <property type="component" value="Unassembled WGS sequence"/>
</dbReference>
<reference evidence="1 2" key="1">
    <citation type="submission" date="2016-10" db="EMBL/GenBank/DDBJ databases">
        <authorList>
            <person name="Varghese N."/>
            <person name="Submissions S."/>
        </authorList>
    </citation>
    <scope>NUCLEOTIDE SEQUENCE [LARGE SCALE GENOMIC DNA]</scope>
    <source>
        <strain evidence="1 2">DSM 25353</strain>
    </source>
</reference>
<proteinExistence type="predicted"/>
<evidence type="ECO:0000313" key="2">
    <source>
        <dbReference type="Proteomes" id="UP000198711"/>
    </source>
</evidence>
<dbReference type="EMBL" id="FNNO01000004">
    <property type="protein sequence ID" value="SDW61644.1"/>
    <property type="molecule type" value="Genomic_DNA"/>
</dbReference>
<keyword evidence="2" id="KW-1185">Reference proteome</keyword>